<feature type="compositionally biased region" description="Low complexity" evidence="1">
    <location>
        <begin position="1176"/>
        <end position="1191"/>
    </location>
</feature>
<feature type="region of interest" description="Disordered" evidence="1">
    <location>
        <begin position="538"/>
        <end position="605"/>
    </location>
</feature>
<feature type="compositionally biased region" description="Polar residues" evidence="1">
    <location>
        <begin position="168"/>
        <end position="182"/>
    </location>
</feature>
<reference evidence="2 3" key="1">
    <citation type="journal article" date="2023" name="Commun. Biol.">
        <title>Reorganization of the ancestral sex-determining regions during the evolution of trioecy in Pleodorina starrii.</title>
        <authorList>
            <person name="Takahashi K."/>
            <person name="Suzuki S."/>
            <person name="Kawai-Toyooka H."/>
            <person name="Yamamoto K."/>
            <person name="Hamaji T."/>
            <person name="Ootsuki R."/>
            <person name="Yamaguchi H."/>
            <person name="Kawachi M."/>
            <person name="Higashiyama T."/>
            <person name="Nozaki H."/>
        </authorList>
    </citation>
    <scope>NUCLEOTIDE SEQUENCE [LARGE SCALE GENOMIC DNA]</scope>
    <source>
        <strain evidence="2 3">NIES-4479</strain>
    </source>
</reference>
<feature type="compositionally biased region" description="Acidic residues" evidence="1">
    <location>
        <begin position="565"/>
        <end position="575"/>
    </location>
</feature>
<comment type="caution">
    <text evidence="2">The sequence shown here is derived from an EMBL/GenBank/DDBJ whole genome shotgun (WGS) entry which is preliminary data.</text>
</comment>
<feature type="region of interest" description="Disordered" evidence="1">
    <location>
        <begin position="366"/>
        <end position="385"/>
    </location>
</feature>
<protein>
    <submittedName>
        <fullName evidence="2">Uncharacterized protein</fullName>
    </submittedName>
</protein>
<accession>A0A9W6BWK0</accession>
<feature type="compositionally biased region" description="Polar residues" evidence="1">
    <location>
        <begin position="226"/>
        <end position="238"/>
    </location>
</feature>
<feature type="region of interest" description="Disordered" evidence="1">
    <location>
        <begin position="739"/>
        <end position="759"/>
    </location>
</feature>
<feature type="compositionally biased region" description="Pro residues" evidence="1">
    <location>
        <begin position="1105"/>
        <end position="1118"/>
    </location>
</feature>
<dbReference type="EMBL" id="BRXU01000024">
    <property type="protein sequence ID" value="GLC58866.1"/>
    <property type="molecule type" value="Genomic_DNA"/>
</dbReference>
<feature type="compositionally biased region" description="Polar residues" evidence="1">
    <location>
        <begin position="543"/>
        <end position="553"/>
    </location>
</feature>
<organism evidence="2 3">
    <name type="scientific">Pleodorina starrii</name>
    <dbReference type="NCBI Taxonomy" id="330485"/>
    <lineage>
        <taxon>Eukaryota</taxon>
        <taxon>Viridiplantae</taxon>
        <taxon>Chlorophyta</taxon>
        <taxon>core chlorophytes</taxon>
        <taxon>Chlorophyceae</taxon>
        <taxon>CS clade</taxon>
        <taxon>Chlamydomonadales</taxon>
        <taxon>Volvocaceae</taxon>
        <taxon>Pleodorina</taxon>
    </lineage>
</organism>
<proteinExistence type="predicted"/>
<feature type="compositionally biased region" description="Pro residues" evidence="1">
    <location>
        <begin position="193"/>
        <end position="203"/>
    </location>
</feature>
<evidence type="ECO:0000313" key="2">
    <source>
        <dbReference type="EMBL" id="GLC58866.1"/>
    </source>
</evidence>
<evidence type="ECO:0000313" key="3">
    <source>
        <dbReference type="Proteomes" id="UP001165080"/>
    </source>
</evidence>
<keyword evidence="3" id="KW-1185">Reference proteome</keyword>
<feature type="compositionally biased region" description="Basic and acidic residues" evidence="1">
    <location>
        <begin position="367"/>
        <end position="384"/>
    </location>
</feature>
<sequence>METSEVEPAENVGFPSLDDNNFFSSWPVHGVLHQRAVLAAELGLPALLLSSSLREQATYRAGQARRRCERAARYRPALRASATAVLTASMTRDTGSVLDPATPGQAHFVSAFSMGDSVGCNPDSEGLGQDGGAGVGSSVTVASPPCSSPGPKPALTAPKNHMDMPSRHVQQQQTSTLTSDATSEAGPLTAAPPSAPFPSPPSPSRNRPGSPAQSAPPPVGPLRPGTGQTTVEADTRSSAVGVPPETSLRRAAPELQPQPGPGPPSVCDSPDLALRREALDWVLDATEAAYSTLRKAGKVQMRGGTGATDRCSPSEGGGGFRGKLQQNDAQELYEETEAALEKLREAVVQLPAHQVVWHLEQATAHARARDKAEKGQGEAARPTDDPALDAPQLWLYVLALLRAHVILSRHPRPSPARVTAATADATTQTQIRNDDGKCCRLEREREHHRRAALLLMEGLLLATGRSLLPYPELAALAVAQAELCPLLQLDVSSPPGHGGADSPACRRVPLPDCLNEGDFPLRLVKRCVAALATHTRLKAKARSGTSPTAQQPPSKGGPPAVAKDDLDDDDDDDGDCPSCLSGGGQLPPRNRRRHEPGLRPEGVMEPHGGWLGTSLRPLEELVAAAARAHVAAVVAAAERCAHGFQRAAAAALAAATSAGGVSASALNVTRVFRGEYEEVLRRNDGLKAEAAVAGCRKRGGDAKKQAAAVAAAAAEEADGDLLRTVLVDLPRLVNWDHGTDGCKSGSSGGPEDRPAVQDPNESRLVVGLTLGRALGLWPTDGGGGGSGAASGTAVYASGPGEAALRRMELSQRVLEVAAFQRPSRLAIAGAAALRSVVAATCAVGLMRQTSRPHPDAVCPSARKSPRTGGDGPLLLRFELTAADRGRRSGLMHDAGGGGAAAFAPAATAPVPPDMSSRALALARRVVLGRGGIDGTAAGTGCPAAEKGSTALGKGEAVADVVPWMAEEFLGQLAVTVVARGAAAGQAVRQICKVARRRLKRSGDIIIEVPPAGFSSHSSGSGTGNGGGAGRLELYKQQLLSSLSDAGCAWLHCADREALQAAALLLAEVHEDLQQQQQQLGHQPGARARKGSGGAGTSTHGRAAPAPVPPRGPPAPAPGPLEVLPYVGGPWWELHVQQARGRVMRDLHTVMWSPTQLQPQAQAQTEGPSEPQADAQGLPTPAAGAEPATGSASAGGGDRAMLCCGWEAVQRLALNREACNLIGLMDGSLGGLVALRPTSVSSEPAAPSGSAAAAVGAPAAACGSPARDLADSSAGATSAVPSAALQGGLDSPPQLLTIGPDAVSLLVLRQKDLDVVDGVRTVK</sequence>
<feature type="region of interest" description="Disordered" evidence="1">
    <location>
        <begin position="1074"/>
        <end position="1120"/>
    </location>
</feature>
<gene>
    <name evidence="2" type="primary">PLEST011357</name>
    <name evidence="2" type="ORF">PLESTB_001409500</name>
</gene>
<feature type="region of interest" description="Disordered" evidence="1">
    <location>
        <begin position="1156"/>
        <end position="1195"/>
    </location>
</feature>
<feature type="region of interest" description="Disordered" evidence="1">
    <location>
        <begin position="120"/>
        <end position="246"/>
    </location>
</feature>
<name>A0A9W6BWK0_9CHLO</name>
<dbReference type="Proteomes" id="UP001165080">
    <property type="component" value="Unassembled WGS sequence"/>
</dbReference>
<feature type="compositionally biased region" description="Basic and acidic residues" evidence="1">
    <location>
        <begin position="595"/>
        <end position="604"/>
    </location>
</feature>
<feature type="region of interest" description="Disordered" evidence="1">
    <location>
        <begin position="301"/>
        <end position="323"/>
    </location>
</feature>
<evidence type="ECO:0000256" key="1">
    <source>
        <dbReference type="SAM" id="MobiDB-lite"/>
    </source>
</evidence>